<dbReference type="STRING" id="935223.SAMN04488131_10319"/>
<organism evidence="1 2">
    <name type="scientific">Flavobacterium xueshanense</name>
    <dbReference type="NCBI Taxonomy" id="935223"/>
    <lineage>
        <taxon>Bacteria</taxon>
        <taxon>Pseudomonadati</taxon>
        <taxon>Bacteroidota</taxon>
        <taxon>Flavobacteriia</taxon>
        <taxon>Flavobacteriales</taxon>
        <taxon>Flavobacteriaceae</taxon>
        <taxon>Flavobacterium</taxon>
    </lineage>
</organism>
<dbReference type="Proteomes" id="UP000198596">
    <property type="component" value="Unassembled WGS sequence"/>
</dbReference>
<evidence type="ECO:0000313" key="1">
    <source>
        <dbReference type="EMBL" id="SFE65708.1"/>
    </source>
</evidence>
<dbReference type="OrthoDB" id="1161695at2"/>
<sequence>MKKIILLVFIALLSLSGYAQKEGGFRVGLDLGIVPTNGGGGILLSLEPKYNIKDNMNVGLRIGVAAIVRDVNDSGATTSAKASANGSYVATYDYYFNASGKSFVPYIGAGAGYYSIANVAFDDTNNSNGVNVDAAGKMGGLVRGGFEWGKFRMGLEYNLVPESTLQDINGNNKGTVANSYVGIHLGFYVGGGKWEK</sequence>
<gene>
    <name evidence="1" type="ORF">SAMN04488131_10319</name>
</gene>
<evidence type="ECO:0000313" key="2">
    <source>
        <dbReference type="Proteomes" id="UP000198596"/>
    </source>
</evidence>
<name>A0A1I2CBW0_9FLAO</name>
<accession>A0A1I2CBW0</accession>
<protein>
    <submittedName>
        <fullName evidence="1">Outer membrane protein beta-barrel domain-containing protein</fullName>
    </submittedName>
</protein>
<reference evidence="2" key="1">
    <citation type="submission" date="2016-10" db="EMBL/GenBank/DDBJ databases">
        <authorList>
            <person name="Varghese N."/>
            <person name="Submissions S."/>
        </authorList>
    </citation>
    <scope>NUCLEOTIDE SEQUENCE [LARGE SCALE GENOMIC DNA]</scope>
    <source>
        <strain evidence="2">CGMCC 1.9227</strain>
    </source>
</reference>
<dbReference type="AlphaFoldDB" id="A0A1I2CBW0"/>
<dbReference type="EMBL" id="FONQ01000003">
    <property type="protein sequence ID" value="SFE65708.1"/>
    <property type="molecule type" value="Genomic_DNA"/>
</dbReference>
<proteinExistence type="predicted"/>
<keyword evidence="2" id="KW-1185">Reference proteome</keyword>
<dbReference type="SUPFAM" id="SSF56925">
    <property type="entry name" value="OMPA-like"/>
    <property type="match status" value="1"/>
</dbReference>
<dbReference type="InterPro" id="IPR011250">
    <property type="entry name" value="OMP/PagP_B-barrel"/>
</dbReference>
<dbReference type="Gene3D" id="2.40.160.20">
    <property type="match status" value="1"/>
</dbReference>
<dbReference type="RefSeq" id="WP_091203542.1">
    <property type="nucleotide sequence ID" value="NZ_FONQ01000003.1"/>
</dbReference>